<evidence type="ECO:0000256" key="2">
    <source>
        <dbReference type="ARBA" id="ARBA00022777"/>
    </source>
</evidence>
<keyword evidence="2 7" id="KW-0418">Kinase</keyword>
<gene>
    <name evidence="7" type="ORF">DI563_06565</name>
</gene>
<protein>
    <submittedName>
        <fullName evidence="7">Histidine kinase</fullName>
    </submittedName>
</protein>
<dbReference type="PANTHER" id="PTHR24421">
    <property type="entry name" value="NITRATE/NITRITE SENSOR PROTEIN NARX-RELATED"/>
    <property type="match status" value="1"/>
</dbReference>
<dbReference type="InterPro" id="IPR003594">
    <property type="entry name" value="HATPase_dom"/>
</dbReference>
<dbReference type="PROSITE" id="PS50113">
    <property type="entry name" value="PAC"/>
    <property type="match status" value="1"/>
</dbReference>
<dbReference type="Pfam" id="PF07730">
    <property type="entry name" value="HisKA_3"/>
    <property type="match status" value="1"/>
</dbReference>
<feature type="domain" description="PAC" evidence="6">
    <location>
        <begin position="97"/>
        <end position="149"/>
    </location>
</feature>
<name>A0A2W5SP90_VARPD</name>
<dbReference type="GO" id="GO:0006355">
    <property type="term" value="P:regulation of DNA-templated transcription"/>
    <property type="evidence" value="ECO:0007669"/>
    <property type="project" value="InterPro"/>
</dbReference>
<dbReference type="InterPro" id="IPR050482">
    <property type="entry name" value="Sensor_HK_TwoCompSys"/>
</dbReference>
<accession>A0A2W5SP90</accession>
<dbReference type="Gene3D" id="3.30.565.10">
    <property type="entry name" value="Histidine kinase-like ATPase, C-terminal domain"/>
    <property type="match status" value="1"/>
</dbReference>
<dbReference type="InterPro" id="IPR035965">
    <property type="entry name" value="PAS-like_dom_sf"/>
</dbReference>
<dbReference type="Gene3D" id="1.20.5.1930">
    <property type="match status" value="1"/>
</dbReference>
<dbReference type="PANTHER" id="PTHR24421:SF59">
    <property type="entry name" value="OXYGEN SENSOR HISTIDINE KINASE NREB"/>
    <property type="match status" value="1"/>
</dbReference>
<dbReference type="NCBIfam" id="TIGR00229">
    <property type="entry name" value="sensory_box"/>
    <property type="match status" value="1"/>
</dbReference>
<dbReference type="SMART" id="SM00091">
    <property type="entry name" value="PAS"/>
    <property type="match status" value="1"/>
</dbReference>
<evidence type="ECO:0000259" key="6">
    <source>
        <dbReference type="PROSITE" id="PS50113"/>
    </source>
</evidence>
<dbReference type="CDD" id="cd00130">
    <property type="entry name" value="PAS"/>
    <property type="match status" value="1"/>
</dbReference>
<comment type="caution">
    <text evidence="7">The sequence shown here is derived from an EMBL/GenBank/DDBJ whole genome shotgun (WGS) entry which is preliminary data.</text>
</comment>
<dbReference type="Pfam" id="PF02518">
    <property type="entry name" value="HATPase_c"/>
    <property type="match status" value="1"/>
</dbReference>
<feature type="domain" description="PAS" evidence="5">
    <location>
        <begin position="23"/>
        <end position="71"/>
    </location>
</feature>
<dbReference type="GO" id="GO:0016020">
    <property type="term" value="C:membrane"/>
    <property type="evidence" value="ECO:0007669"/>
    <property type="project" value="InterPro"/>
</dbReference>
<feature type="coiled-coil region" evidence="4">
    <location>
        <begin position="137"/>
        <end position="171"/>
    </location>
</feature>
<keyword evidence="1" id="KW-0808">Transferase</keyword>
<dbReference type="SUPFAM" id="SSF55874">
    <property type="entry name" value="ATPase domain of HSP90 chaperone/DNA topoisomerase II/histidine kinase"/>
    <property type="match status" value="1"/>
</dbReference>
<evidence type="ECO:0000313" key="7">
    <source>
        <dbReference type="EMBL" id="PZQ76640.1"/>
    </source>
</evidence>
<dbReference type="CDD" id="cd16917">
    <property type="entry name" value="HATPase_UhpB-NarQ-NarX-like"/>
    <property type="match status" value="1"/>
</dbReference>
<dbReference type="SUPFAM" id="SSF55785">
    <property type="entry name" value="PYP-like sensor domain (PAS domain)"/>
    <property type="match status" value="1"/>
</dbReference>
<evidence type="ECO:0000256" key="3">
    <source>
        <dbReference type="ARBA" id="ARBA00023012"/>
    </source>
</evidence>
<dbReference type="InterPro" id="IPR013767">
    <property type="entry name" value="PAS_fold"/>
</dbReference>
<dbReference type="EMBL" id="QFPP01000047">
    <property type="protein sequence ID" value="PZQ76640.1"/>
    <property type="molecule type" value="Genomic_DNA"/>
</dbReference>
<dbReference type="PROSITE" id="PS50112">
    <property type="entry name" value="PAS"/>
    <property type="match status" value="1"/>
</dbReference>
<evidence type="ECO:0000256" key="1">
    <source>
        <dbReference type="ARBA" id="ARBA00022679"/>
    </source>
</evidence>
<dbReference type="Gene3D" id="3.30.450.20">
    <property type="entry name" value="PAS domain"/>
    <property type="match status" value="1"/>
</dbReference>
<organism evidence="7 8">
    <name type="scientific">Variovorax paradoxus</name>
    <dbReference type="NCBI Taxonomy" id="34073"/>
    <lineage>
        <taxon>Bacteria</taxon>
        <taxon>Pseudomonadati</taxon>
        <taxon>Pseudomonadota</taxon>
        <taxon>Betaproteobacteria</taxon>
        <taxon>Burkholderiales</taxon>
        <taxon>Comamonadaceae</taxon>
        <taxon>Variovorax</taxon>
    </lineage>
</organism>
<dbReference type="GO" id="GO:0046983">
    <property type="term" value="F:protein dimerization activity"/>
    <property type="evidence" value="ECO:0007669"/>
    <property type="project" value="InterPro"/>
</dbReference>
<keyword evidence="3" id="KW-0902">Two-component regulatory system</keyword>
<dbReference type="AlphaFoldDB" id="A0A2W5SP90"/>
<keyword evidence="4" id="KW-0175">Coiled coil</keyword>
<dbReference type="InterPro" id="IPR000014">
    <property type="entry name" value="PAS"/>
</dbReference>
<evidence type="ECO:0000256" key="4">
    <source>
        <dbReference type="SAM" id="Coils"/>
    </source>
</evidence>
<evidence type="ECO:0000259" key="5">
    <source>
        <dbReference type="PROSITE" id="PS50112"/>
    </source>
</evidence>
<proteinExistence type="predicted"/>
<dbReference type="GO" id="GO:0000155">
    <property type="term" value="F:phosphorelay sensor kinase activity"/>
    <property type="evidence" value="ECO:0007669"/>
    <property type="project" value="InterPro"/>
</dbReference>
<reference evidence="7 8" key="1">
    <citation type="submission" date="2017-08" db="EMBL/GenBank/DDBJ databases">
        <title>Infants hospitalized years apart are colonized by the same room-sourced microbial strains.</title>
        <authorList>
            <person name="Brooks B."/>
            <person name="Olm M.R."/>
            <person name="Firek B.A."/>
            <person name="Baker R."/>
            <person name="Thomas B.C."/>
            <person name="Morowitz M.J."/>
            <person name="Banfield J.F."/>
        </authorList>
    </citation>
    <scope>NUCLEOTIDE SEQUENCE [LARGE SCALE GENOMIC DNA]</scope>
    <source>
        <strain evidence="7">S2_005_003_R2_41</strain>
    </source>
</reference>
<evidence type="ECO:0000313" key="8">
    <source>
        <dbReference type="Proteomes" id="UP000249135"/>
    </source>
</evidence>
<dbReference type="InterPro" id="IPR011712">
    <property type="entry name" value="Sig_transdc_His_kin_sub3_dim/P"/>
</dbReference>
<dbReference type="InterPro" id="IPR036890">
    <property type="entry name" value="HATPase_C_sf"/>
</dbReference>
<dbReference type="Pfam" id="PF00989">
    <property type="entry name" value="PAS"/>
    <property type="match status" value="1"/>
</dbReference>
<dbReference type="Proteomes" id="UP000249135">
    <property type="component" value="Unassembled WGS sequence"/>
</dbReference>
<dbReference type="InterPro" id="IPR000700">
    <property type="entry name" value="PAS-assoc_C"/>
</dbReference>
<sequence length="398" mass="44341">MSQALNLPRDADPGVDPLWGHPLSLLLESTGEGVFGIDLDGHCTFINRAGARLLGHDAAAVIGRNMHELTHHSHADGSPYPDTDCPIFNAFRRGLPCRIDTEVFWRRDGSAFAVEYSSHPILDGDVVRGAVITFVDITERKRAAHALQQSRDELERRVAERTSELSAALQQVRELSAWMESVREDERTRIAREVHDELGSLLVALKMDVNWIGKRLGEQQARTPEAAEDMRQQMRCKCSNMSGLIERAVDNVGRIITDLRPSILDHQGLWAALEWQAQEFARAAELQMDWRMAVDESLELPGPAAMAVFRIFQEMLSNVGRHARAQRVEVDIHIDGDELCLHVRDDGVGAPAQAFHAPASYGVRGMRERALHFGGSVEISSRIGRGSLLCLRMPLSNE</sequence>